<gene>
    <name evidence="2" type="ORF">VRLFYP33_02297</name>
</gene>
<feature type="compositionally biased region" description="Basic residues" evidence="1">
    <location>
        <begin position="519"/>
        <end position="530"/>
    </location>
</feature>
<evidence type="ECO:0000256" key="1">
    <source>
        <dbReference type="SAM" id="MobiDB-lite"/>
    </source>
</evidence>
<feature type="compositionally biased region" description="Polar residues" evidence="1">
    <location>
        <begin position="492"/>
        <end position="510"/>
    </location>
</feature>
<organism evidence="2">
    <name type="scientific">Veillonella ratti</name>
    <dbReference type="NCBI Taxonomy" id="103892"/>
    <lineage>
        <taxon>Bacteria</taxon>
        <taxon>Bacillati</taxon>
        <taxon>Bacillota</taxon>
        <taxon>Negativicutes</taxon>
        <taxon>Veillonellales</taxon>
        <taxon>Veillonellaceae</taxon>
        <taxon>Veillonella</taxon>
    </lineage>
</organism>
<accession>A0A6N3FG59</accession>
<dbReference type="AlphaFoldDB" id="A0A6N3FG59"/>
<feature type="region of interest" description="Disordered" evidence="1">
    <location>
        <begin position="492"/>
        <end position="541"/>
    </location>
</feature>
<evidence type="ECO:0000313" key="2">
    <source>
        <dbReference type="EMBL" id="VYU50779.1"/>
    </source>
</evidence>
<name>A0A6N3FG59_9FIRM</name>
<proteinExistence type="predicted"/>
<reference evidence="2" key="1">
    <citation type="submission" date="2019-11" db="EMBL/GenBank/DDBJ databases">
        <authorList>
            <person name="Feng L."/>
        </authorList>
    </citation>
    <scope>NUCLEOTIDE SEQUENCE</scope>
    <source>
        <strain evidence="2">VrattiLFYP33</strain>
    </source>
</reference>
<protein>
    <submittedName>
        <fullName evidence="2">Uncharacterized protein</fullName>
    </submittedName>
</protein>
<dbReference type="RefSeq" id="WP_156705803.1">
    <property type="nucleotide sequence ID" value="NZ_CACRUX010000099.1"/>
</dbReference>
<sequence length="655" mass="74064">MGKICWDFPLLGTGSYNGSNDAGITIFNGSGRMESLAREVCQNSIDARDLTISEDEPVKVRFKLFHLQKDKYTMFEEFEESLKGAYNFWENSSLKTDSIMEFLGRVSDALNKEMIPVLMVSDYNTIGLNGTAFPKDETKISYWDLLVNTEGISKKENQTSAGSFGIGKNAPFAYSGLSTVFYNTLAKDGGRGFQGVTHLVTTQRERQGQMHKTLPTGKYLYLIDDYTGRPIYPEDSCNLALVDEFKRTEVGTDVAIFGFKLEEYNNWQDDITIAILRNFILAIKNGTLEVEVESPTQKYSISKKTLEGLLFEEFKDNEILKWTRQIYETVTKGKMFSVRIAEDNDLSIYVLYGDQYKTALSRFRSTGMLINTKQEGLPRYSVVVIANDVGEMKLSKTLRESEPPQHNEWKAANIVNNKTVKGRAQRYIRKINQAVQKALDEVDDSDVSTEQMDAGIGNYLPGNLELVSESGRDELRKDIKISEIVSNDGRVYSNNQYESAGTSQGDQTGQEGIRTGETKRKRRRRKKKNQVVKPSESDVKGVSKGVGKVKIVAINFSDHRTFYLTQNKYRMHIKSEKKYEKVYIQFYAGRDDNKRDIINIKNIKVVGKPLMAVNGAKAGPVSIESGNNDLYIEFENSEIMAVLPVFTMEVASDEK</sequence>
<dbReference type="EMBL" id="CACRUX010000099">
    <property type="protein sequence ID" value="VYU50779.1"/>
    <property type="molecule type" value="Genomic_DNA"/>
</dbReference>